<dbReference type="InterPro" id="IPR036638">
    <property type="entry name" value="HLH_DNA-bd_sf"/>
</dbReference>
<keyword evidence="2" id="KW-0678">Repressor</keyword>
<dbReference type="Gene3D" id="4.10.280.10">
    <property type="entry name" value="Helix-loop-helix DNA-binding domain"/>
    <property type="match status" value="1"/>
</dbReference>
<keyword evidence="10" id="KW-1185">Reference proteome</keyword>
<dbReference type="SUPFAM" id="SSF47459">
    <property type="entry name" value="HLH, helix-loop-helix DNA-binding domain"/>
    <property type="match status" value="1"/>
</dbReference>
<evidence type="ECO:0000313" key="9">
    <source>
        <dbReference type="EMBL" id="KAK6459810.1"/>
    </source>
</evidence>
<name>A0ABR0Y049_HUSHU</name>
<feature type="region of interest" description="Disordered" evidence="6">
    <location>
        <begin position="130"/>
        <end position="157"/>
    </location>
</feature>
<dbReference type="CDD" id="cd11462">
    <property type="entry name" value="bHLH-O_HES7"/>
    <property type="match status" value="1"/>
</dbReference>
<comment type="caution">
    <text evidence="9">The sequence shown here is derived from an EMBL/GenBank/DDBJ whole genome shotgun (WGS) entry which is preliminary data.</text>
</comment>
<dbReference type="SMART" id="SM00353">
    <property type="entry name" value="HLH"/>
    <property type="match status" value="1"/>
</dbReference>
<evidence type="ECO:0000259" key="8">
    <source>
        <dbReference type="PROSITE" id="PS51054"/>
    </source>
</evidence>
<keyword evidence="3" id="KW-0805">Transcription regulation</keyword>
<evidence type="ECO:0000256" key="5">
    <source>
        <dbReference type="ARBA" id="ARBA00023242"/>
    </source>
</evidence>
<feature type="compositionally biased region" description="Low complexity" evidence="6">
    <location>
        <begin position="186"/>
        <end position="204"/>
    </location>
</feature>
<sequence length="254" mass="29151">MHGSFWFLYQMLKPLVEKKRRDRINQSLDQLQALLLHSTRDERFQNPKLEKAELLELTVQYLERRSLTKHKHNEIQKQEAEPPNLRQNYEDGFRECFSQLTNFMKTAGLQAQIHLMDRFQHHGAFQTSTPHLEDYFPSTPPNSTRFAQPDPHSQHHDACLRQSAIGLALTRSPEGSPPPLSGRCYSSPSPGGSSHSHGSFHSSTPGSKSLNYDWSASGSGSPCDFDFSPNQKMTRLAEWPVRFVPTQKVWRPWP</sequence>
<dbReference type="InterPro" id="IPR032644">
    <property type="entry name" value="HES-7_bHLH-O"/>
</dbReference>
<evidence type="ECO:0000256" key="4">
    <source>
        <dbReference type="ARBA" id="ARBA00023163"/>
    </source>
</evidence>
<dbReference type="Proteomes" id="UP001369086">
    <property type="component" value="Unassembled WGS sequence"/>
</dbReference>
<dbReference type="EMBL" id="JAHFZB010000764">
    <property type="protein sequence ID" value="KAK6459810.1"/>
    <property type="molecule type" value="Genomic_DNA"/>
</dbReference>
<evidence type="ECO:0000256" key="2">
    <source>
        <dbReference type="ARBA" id="ARBA00022491"/>
    </source>
</evidence>
<dbReference type="Pfam" id="PF00010">
    <property type="entry name" value="HLH"/>
    <property type="match status" value="1"/>
</dbReference>
<dbReference type="PROSITE" id="PS51054">
    <property type="entry name" value="ORANGE"/>
    <property type="match status" value="1"/>
</dbReference>
<feature type="domain" description="BHLH" evidence="7">
    <location>
        <begin position="8"/>
        <end position="65"/>
    </location>
</feature>
<dbReference type="InterPro" id="IPR050370">
    <property type="entry name" value="HES_HEY"/>
</dbReference>
<evidence type="ECO:0000256" key="1">
    <source>
        <dbReference type="ARBA" id="ARBA00004123"/>
    </source>
</evidence>
<proteinExistence type="predicted"/>
<dbReference type="InterPro" id="IPR011598">
    <property type="entry name" value="bHLH_dom"/>
</dbReference>
<feature type="region of interest" description="Disordered" evidence="6">
    <location>
        <begin position="169"/>
        <end position="204"/>
    </location>
</feature>
<reference evidence="9 10" key="1">
    <citation type="submission" date="2021-05" db="EMBL/GenBank/DDBJ databases">
        <authorList>
            <person name="Zahm M."/>
            <person name="Klopp C."/>
            <person name="Cabau C."/>
            <person name="Kuhl H."/>
            <person name="Suciu R."/>
            <person name="Ciorpac M."/>
            <person name="Holostenco D."/>
            <person name="Gessner J."/>
            <person name="Wuertz S."/>
            <person name="Hohne C."/>
            <person name="Stock M."/>
            <person name="Gislard M."/>
            <person name="Lluch J."/>
            <person name="Milhes M."/>
            <person name="Lampietro C."/>
            <person name="Lopez Roques C."/>
            <person name="Donnadieu C."/>
            <person name="Du K."/>
            <person name="Schartl M."/>
            <person name="Guiguen Y."/>
        </authorList>
    </citation>
    <scope>NUCLEOTIDE SEQUENCE [LARGE SCALE GENOMIC DNA]</scope>
    <source>
        <strain evidence="9">Hh-F2</strain>
        <tissue evidence="9">Blood</tissue>
    </source>
</reference>
<keyword evidence="4" id="KW-0804">Transcription</keyword>
<comment type="subcellular location">
    <subcellularLocation>
        <location evidence="1">Nucleus</location>
    </subcellularLocation>
</comment>
<keyword evidence="5" id="KW-0539">Nucleus</keyword>
<dbReference type="PROSITE" id="PS50888">
    <property type="entry name" value="BHLH"/>
    <property type="match status" value="1"/>
</dbReference>
<gene>
    <name evidence="9" type="ORF">HHUSO_G36979</name>
</gene>
<organism evidence="9 10">
    <name type="scientific">Huso huso</name>
    <name type="common">Beluga</name>
    <name type="synonym">Acipenser huso</name>
    <dbReference type="NCBI Taxonomy" id="61971"/>
    <lineage>
        <taxon>Eukaryota</taxon>
        <taxon>Metazoa</taxon>
        <taxon>Chordata</taxon>
        <taxon>Craniata</taxon>
        <taxon>Vertebrata</taxon>
        <taxon>Euteleostomi</taxon>
        <taxon>Actinopterygii</taxon>
        <taxon>Chondrostei</taxon>
        <taxon>Acipenseriformes</taxon>
        <taxon>Acipenseridae</taxon>
        <taxon>Huso</taxon>
    </lineage>
</organism>
<evidence type="ECO:0000259" key="7">
    <source>
        <dbReference type="PROSITE" id="PS50888"/>
    </source>
</evidence>
<evidence type="ECO:0000313" key="10">
    <source>
        <dbReference type="Proteomes" id="UP001369086"/>
    </source>
</evidence>
<evidence type="ECO:0000256" key="6">
    <source>
        <dbReference type="SAM" id="MobiDB-lite"/>
    </source>
</evidence>
<accession>A0ABR0Y049</accession>
<dbReference type="InterPro" id="IPR003650">
    <property type="entry name" value="Orange_dom"/>
</dbReference>
<dbReference type="PANTHER" id="PTHR10985">
    <property type="entry name" value="BASIC HELIX-LOOP-HELIX TRANSCRIPTION FACTOR, HES-RELATED"/>
    <property type="match status" value="1"/>
</dbReference>
<feature type="domain" description="Orange" evidence="8">
    <location>
        <begin position="89"/>
        <end position="119"/>
    </location>
</feature>
<protein>
    <submittedName>
        <fullName evidence="9">mRNAion factor HES-7-like</fullName>
    </submittedName>
</protein>
<evidence type="ECO:0000256" key="3">
    <source>
        <dbReference type="ARBA" id="ARBA00023015"/>
    </source>
</evidence>